<dbReference type="Pfam" id="PF25681">
    <property type="entry name" value="Phage_TTP_17"/>
    <property type="match status" value="1"/>
</dbReference>
<reference evidence="1 2" key="1">
    <citation type="submission" date="2017-08" db="EMBL/GenBank/DDBJ databases">
        <authorList>
            <person name="Patton C.J."/>
            <person name="Kotturi H."/>
            <person name="Stoner T.H."/>
            <person name="Garlena R.A."/>
            <person name="Russell D.A."/>
            <person name="Hatfull G.F."/>
        </authorList>
    </citation>
    <scope>NUCLEOTIDE SEQUENCE [LARGE SCALE GENOMIC DNA]</scope>
</reference>
<gene>
    <name evidence="1" type="primary">22</name>
    <name evidence="1" type="ORF">OKCENTRAL2016_22</name>
</gene>
<name>A0A291AUZ2_9CAUD</name>
<accession>A0A291AUZ2</accession>
<organism evidence="1 2">
    <name type="scientific">Mycobacterium phage OKCentral2016</name>
    <dbReference type="NCBI Taxonomy" id="2040289"/>
    <lineage>
        <taxon>Viruses</taxon>
        <taxon>Duplodnaviria</taxon>
        <taxon>Heunggongvirae</taxon>
        <taxon>Uroviricota</taxon>
        <taxon>Caudoviricetes</taxon>
        <taxon>Fromanvirus</taxon>
        <taxon>Fromanvirus goose</taxon>
    </lineage>
</organism>
<evidence type="ECO:0000313" key="2">
    <source>
        <dbReference type="Proteomes" id="UP000223409"/>
    </source>
</evidence>
<sequence>MALNDDAVLTAAVGYVYTAPVGTAAPSAADLDTLNLLDTTSWGTGLTAWNPTGHTSRGDMPEFGFDGGDSEIKGTWQKKKLAEITTEDPVDYLTLFLQQFDEESLTLYYGENASTVAGEFAVASGSKAVERAVLVVIVDGEDRIGFHASKASVKRDDAIQLPVDDFASLPVRATFLDHENAPLFKWINEDLFPNVQTP</sequence>
<dbReference type="EMBL" id="MF773750">
    <property type="protein sequence ID" value="ATE84765.1"/>
    <property type="molecule type" value="Genomic_DNA"/>
</dbReference>
<evidence type="ECO:0000313" key="1">
    <source>
        <dbReference type="EMBL" id="ATE84765.1"/>
    </source>
</evidence>
<protein>
    <submittedName>
        <fullName evidence="1">Major tail protein</fullName>
    </submittedName>
</protein>
<proteinExistence type="predicted"/>
<dbReference type="InterPro" id="IPR058154">
    <property type="entry name" value="Bxb1_TTP-like"/>
</dbReference>
<dbReference type="Proteomes" id="UP000223409">
    <property type="component" value="Genome"/>
</dbReference>